<feature type="region of interest" description="Disordered" evidence="1">
    <location>
        <begin position="360"/>
        <end position="422"/>
    </location>
</feature>
<dbReference type="Pfam" id="PF23086">
    <property type="entry name" value="Tudor_Coilin"/>
    <property type="match status" value="1"/>
</dbReference>
<dbReference type="InterPro" id="IPR031722">
    <property type="entry name" value="Coilin_N"/>
</dbReference>
<feature type="compositionally biased region" description="Low complexity" evidence="1">
    <location>
        <begin position="170"/>
        <end position="182"/>
    </location>
</feature>
<protein>
    <submittedName>
        <fullName evidence="4">Uncharacterized protein</fullName>
    </submittedName>
</protein>
<feature type="compositionally biased region" description="Acidic residues" evidence="1">
    <location>
        <begin position="377"/>
        <end position="408"/>
    </location>
</feature>
<sequence>MRIKVSNDSVPNSGFWYAIDDNSNTTSTISDLQRDLNNILHLSKNPSRISLSLDNFSLLPESPISGLIRDGDLIQVQHVGKKQTAAATKHKSSKSKAKTKPDTPTDKQQKKRKRSKEDMKPQRQQKRQKVAPKPTSTESAPPSKSKKRNERRSLARIARRQQKLANKTEQQQQQQKQKQQQQPSPTAAQPSMLDQPVEPRHLIKKNKNKSKHFLKKMDKSTRSHVVFDKDDSMTLQEQQQQCGDYDGYDGTQPAKAEPVDLKNVCGGDYDGYNDTQPAEAEPADLMNVFGGDYDGYDDTQPAKAEPVDLINVFGGAFITDSESQRYGNKGRTKKNQQNYMNRQYPVDEADAVFYATVESEDIKSKVEEDGDKTSSDSDSDSSDSDSSDDDSSDDDSSDDDSSDDDDDESSAKEDKVDELPTAVVDYDKCPAISFQGPSPPHVGDHLAIKTLHLSETYTPEISDWKEVKVLELTGQDIVVELVGPMKRSTTKTLRKFDLPPEHESIQADDLTETHNYNDVFDMRRLVD</sequence>
<feature type="compositionally biased region" description="Basic and acidic residues" evidence="1">
    <location>
        <begin position="409"/>
        <end position="418"/>
    </location>
</feature>
<proteinExistence type="predicted"/>
<evidence type="ECO:0000313" key="4">
    <source>
        <dbReference type="EMBL" id="SAM03153.1"/>
    </source>
</evidence>
<dbReference type="Pfam" id="PF15862">
    <property type="entry name" value="Coilin_N"/>
    <property type="match status" value="1"/>
</dbReference>
<dbReference type="InParanoid" id="A0A163JZL7"/>
<reference evidence="4" key="1">
    <citation type="submission" date="2016-04" db="EMBL/GenBank/DDBJ databases">
        <authorList>
            <person name="Evans L.H."/>
            <person name="Alamgir A."/>
            <person name="Owens N."/>
            <person name="Weber N.D."/>
            <person name="Virtaneva K."/>
            <person name="Barbian K."/>
            <person name="Babar A."/>
            <person name="Rosenke K."/>
        </authorList>
    </citation>
    <scope>NUCLEOTIDE SEQUENCE [LARGE SCALE GENOMIC DNA]</scope>
    <source>
        <strain evidence="4">CBS 101.48</strain>
    </source>
</reference>
<dbReference type="Proteomes" id="UP000078561">
    <property type="component" value="Unassembled WGS sequence"/>
</dbReference>
<feature type="compositionally biased region" description="Basic and acidic residues" evidence="1">
    <location>
        <begin position="99"/>
        <end position="108"/>
    </location>
</feature>
<evidence type="ECO:0000313" key="5">
    <source>
        <dbReference type="Proteomes" id="UP000078561"/>
    </source>
</evidence>
<feature type="region of interest" description="Disordered" evidence="1">
    <location>
        <begin position="322"/>
        <end position="341"/>
    </location>
</feature>
<feature type="domain" description="Coilin tudor" evidence="3">
    <location>
        <begin position="438"/>
        <end position="524"/>
    </location>
</feature>
<feature type="compositionally biased region" description="Basic and acidic residues" evidence="1">
    <location>
        <begin position="360"/>
        <end position="375"/>
    </location>
</feature>
<name>A0A163JZL7_ABSGL</name>
<feature type="domain" description="Coilin N-terminal" evidence="2">
    <location>
        <begin position="13"/>
        <end position="128"/>
    </location>
</feature>
<gene>
    <name evidence="4" type="primary">ABSGL_08971.1 scaffold 10666</name>
</gene>
<evidence type="ECO:0000259" key="2">
    <source>
        <dbReference type="Pfam" id="PF15862"/>
    </source>
</evidence>
<accession>A0A163JZL7</accession>
<feature type="compositionally biased region" description="Basic residues" evidence="1">
    <location>
        <begin position="88"/>
        <end position="98"/>
    </location>
</feature>
<feature type="compositionally biased region" description="Basic residues" evidence="1">
    <location>
        <begin position="202"/>
        <end position="214"/>
    </location>
</feature>
<organism evidence="4">
    <name type="scientific">Absidia glauca</name>
    <name type="common">Pin mould</name>
    <dbReference type="NCBI Taxonomy" id="4829"/>
    <lineage>
        <taxon>Eukaryota</taxon>
        <taxon>Fungi</taxon>
        <taxon>Fungi incertae sedis</taxon>
        <taxon>Mucoromycota</taxon>
        <taxon>Mucoromycotina</taxon>
        <taxon>Mucoromycetes</taxon>
        <taxon>Mucorales</taxon>
        <taxon>Cunninghamellaceae</taxon>
        <taxon>Absidia</taxon>
    </lineage>
</organism>
<dbReference type="OMA" id="MPENHLP"/>
<dbReference type="AlphaFoldDB" id="A0A163JZL7"/>
<dbReference type="OrthoDB" id="74813at2759"/>
<evidence type="ECO:0000259" key="3">
    <source>
        <dbReference type="Pfam" id="PF23086"/>
    </source>
</evidence>
<dbReference type="InterPro" id="IPR056398">
    <property type="entry name" value="Tudor_Coilin"/>
</dbReference>
<keyword evidence="5" id="KW-1185">Reference proteome</keyword>
<dbReference type="STRING" id="4829.A0A163JZL7"/>
<dbReference type="EMBL" id="LT554066">
    <property type="protein sequence ID" value="SAM03153.1"/>
    <property type="molecule type" value="Genomic_DNA"/>
</dbReference>
<feature type="region of interest" description="Disordered" evidence="1">
    <location>
        <begin position="81"/>
        <end position="220"/>
    </location>
</feature>
<evidence type="ECO:0000256" key="1">
    <source>
        <dbReference type="SAM" id="MobiDB-lite"/>
    </source>
</evidence>